<keyword evidence="3" id="KW-1185">Reference proteome</keyword>
<keyword evidence="1" id="KW-0732">Signal</keyword>
<feature type="chain" id="PRO_5011620380" description="NlpE N-terminal domain-containing protein" evidence="1">
    <location>
        <begin position="22"/>
        <end position="134"/>
    </location>
</feature>
<gene>
    <name evidence="2" type="ORF">SAMN05421720_101287</name>
</gene>
<dbReference type="AlphaFoldDB" id="A0A1G6WYF1"/>
<organism evidence="2 3">
    <name type="scientific">Rhodospira trueperi</name>
    <dbReference type="NCBI Taxonomy" id="69960"/>
    <lineage>
        <taxon>Bacteria</taxon>
        <taxon>Pseudomonadati</taxon>
        <taxon>Pseudomonadota</taxon>
        <taxon>Alphaproteobacteria</taxon>
        <taxon>Rhodospirillales</taxon>
        <taxon>Rhodospirillaceae</taxon>
        <taxon>Rhodospira</taxon>
    </lineage>
</organism>
<name>A0A1G6WYF1_9PROT</name>
<dbReference type="Proteomes" id="UP000199412">
    <property type="component" value="Unassembled WGS sequence"/>
</dbReference>
<evidence type="ECO:0000256" key="1">
    <source>
        <dbReference type="SAM" id="SignalP"/>
    </source>
</evidence>
<protein>
    <recommendedName>
        <fullName evidence="4">NlpE N-terminal domain-containing protein</fullName>
    </recommendedName>
</protein>
<accession>A0A1G6WYF1</accession>
<evidence type="ECO:0008006" key="4">
    <source>
        <dbReference type="Google" id="ProtNLM"/>
    </source>
</evidence>
<reference evidence="2 3" key="1">
    <citation type="submission" date="2016-10" db="EMBL/GenBank/DDBJ databases">
        <authorList>
            <person name="de Groot N.N."/>
        </authorList>
    </citation>
    <scope>NUCLEOTIDE SEQUENCE [LARGE SCALE GENOMIC DNA]</scope>
    <source>
        <strain evidence="2 3">ATCC 700224</strain>
    </source>
</reference>
<proteinExistence type="predicted"/>
<evidence type="ECO:0000313" key="2">
    <source>
        <dbReference type="EMBL" id="SDD70025.1"/>
    </source>
</evidence>
<feature type="signal peptide" evidence="1">
    <location>
        <begin position="1"/>
        <end position="21"/>
    </location>
</feature>
<evidence type="ECO:0000313" key="3">
    <source>
        <dbReference type="Proteomes" id="UP000199412"/>
    </source>
</evidence>
<dbReference type="EMBL" id="FNAP01000001">
    <property type="protein sequence ID" value="SDD70025.1"/>
    <property type="molecule type" value="Genomic_DNA"/>
</dbReference>
<dbReference type="RefSeq" id="WP_143027049.1">
    <property type="nucleotide sequence ID" value="NZ_FNAP01000001.1"/>
</dbReference>
<dbReference type="OrthoDB" id="7283669at2"/>
<sequence>MRPFGALLALSLVCAASAASADPLPSDLHGSYAPNGLCSQSYRMLVDETGATFEYGGHVLTLSDWDVCLTCAGGARYQGIEVWAFPEIELQRKPVLRFNADEHRGVVVIEYAGTEPLPVPLAQFVHDASMLRCD</sequence>